<feature type="compositionally biased region" description="Low complexity" evidence="9">
    <location>
        <begin position="1817"/>
        <end position="1829"/>
    </location>
</feature>
<protein>
    <submittedName>
        <fullName evidence="11">Uncharacterized protein</fullName>
    </submittedName>
</protein>
<dbReference type="PROSITE" id="PS50853">
    <property type="entry name" value="FN3"/>
    <property type="match status" value="1"/>
</dbReference>
<dbReference type="RefSeq" id="WP_129821605.1">
    <property type="nucleotide sequence ID" value="NZ_RCYV01000014.1"/>
</dbReference>
<organism evidence="11">
    <name type="scientific">Turicibacter sanguinis</name>
    <dbReference type="NCBI Taxonomy" id="154288"/>
    <lineage>
        <taxon>Bacteria</taxon>
        <taxon>Bacillati</taxon>
        <taxon>Bacillota</taxon>
        <taxon>Erysipelotrichia</taxon>
        <taxon>Erysipelotrichales</taxon>
        <taxon>Turicibacteraceae</taxon>
        <taxon>Turicibacter</taxon>
    </lineage>
</organism>
<evidence type="ECO:0000256" key="4">
    <source>
        <dbReference type="ARBA" id="ARBA00022723"/>
    </source>
</evidence>
<dbReference type="SUPFAM" id="SSF51126">
    <property type="entry name" value="Pectin lyase-like"/>
    <property type="match status" value="1"/>
</dbReference>
<keyword evidence="10" id="KW-0472">Membrane</keyword>
<evidence type="ECO:0000256" key="3">
    <source>
        <dbReference type="ARBA" id="ARBA00022525"/>
    </source>
</evidence>
<feature type="transmembrane region" description="Helical" evidence="10">
    <location>
        <begin position="1837"/>
        <end position="1856"/>
    </location>
</feature>
<dbReference type="PANTHER" id="PTHR40088">
    <property type="entry name" value="PECTATE LYASE (EUROFUNG)"/>
    <property type="match status" value="1"/>
</dbReference>
<keyword evidence="6" id="KW-0106">Calcium</keyword>
<feature type="compositionally biased region" description="Basic and acidic residues" evidence="9">
    <location>
        <begin position="1802"/>
        <end position="1816"/>
    </location>
</feature>
<evidence type="ECO:0000256" key="8">
    <source>
        <dbReference type="ARBA" id="ARBA00038263"/>
    </source>
</evidence>
<dbReference type="InterPro" id="IPR036116">
    <property type="entry name" value="FN3_sf"/>
</dbReference>
<evidence type="ECO:0000256" key="7">
    <source>
        <dbReference type="ARBA" id="ARBA00023239"/>
    </source>
</evidence>
<dbReference type="Pfam" id="PF25850">
    <property type="entry name" value="PelX_Ig"/>
    <property type="match status" value="1"/>
</dbReference>
<dbReference type="InterPro" id="IPR052052">
    <property type="entry name" value="Polysaccharide_Lyase_9"/>
</dbReference>
<dbReference type="EMBL" id="WMQV01000012">
    <property type="protein sequence ID" value="MTL94266.1"/>
    <property type="molecule type" value="Genomic_DNA"/>
</dbReference>
<feature type="region of interest" description="Disordered" evidence="9">
    <location>
        <begin position="1802"/>
        <end position="1830"/>
    </location>
</feature>
<keyword evidence="10" id="KW-1133">Transmembrane helix</keyword>
<sequence>MNLKKVKKRLSTLLAVSMLCSSFNINLSRVQAEESSENVLITEEVIEQVPSEEKTEITIRTEIDQVEESLDSSNEELNSSDEKLSMIEIEGKQDVLTEEVRTVKAKQTIWIVGDSTVSYFTDEYYYPRYGWGTQIDKYFDSERFEVKNIALSGRSSKSFITEPEYQILLDGMNEGDYLFIGFGHNDEKTEAERYTNPNGDYTVTGSFANSLYENYIRLASEKGVTSVLMTPIVRRSASGDWTQSELHVTATSGEFEGGDYPQAVRDLGKDLNVAVVDLTSLTKSLYDELKPSETLNLHAWTSNKEASVDNTHTNIWGAHYNAYFIAKTIKQLNISGLSEYVLESAISSAPTKEEYLKSNPDYVAPSYDNNLEDSILWDDYGIFKGSVFGNVGGEPTTDNFTLETDADGNMHIAVKNDKGKIASAVDGLAMYYYKVPVGSTFTLTATAKVNSFKSNNQVSFGLMARDDMYVDKNIGDPIGDYVAAAPLNLTKPVGEVWNSFARKSGVLTQGGTMINEIKAGDSIELKLESNSDGYAATLGNEQTITGGFDFPLTSIDSEYVYVGMFVARNADVTFSNIKLVVDGKEVTGSTAGETVQSILNVSDLPVGDIASDLDLEEFTIKSGTTIDAHKKTSDEGIEFTQRLKLNGTGSKDSRSVHFSTDKEAELKLYALSASSSAERELGVYKADTNTLVTTIKVANENPLEAKYVTLTEAGDYYIASLASGVNVYYLDVTQTKGEVQRPAWESVISPVISSANVNDEDKALIDVAWEMVIGDAGADKLEIKLLDANDEVVDSKVVKKDSTSGVAQLTPNASGDYKILAEATRSGEEEVKLSTTFEFKNFIQPLQSFAITKVLTGENHSLNVEWESVEEAEYYQVAIKEDGTDTYQIITEKTTNTQLNIPNLTVGTKYVVKVSAIRGEDTVEATVTKVLKDAPEIWSVGQIGSNAAGTVTENEDGTVTISASNGKIADSEDGMTFYYTELPSTENFTLTATFKVDATTVSGKTYDGQSGFGVMAIDALELNNTNARYFNSAGAVFARYKHDVTTYNGIPGGRFVTGYEEGPTTPSIDRKLINTSVFDWDFNKENFNDPSKPHYQVGDVYTLTLRKSNTGYHAILNNETTNQVIYYDYDNELLTVQDEESIYVGMMASRGVAVTVSDIELTLISPADDEAPMERPVEYVTPKFSSDTTKTTADTNYELSVTSNVAGTYSIKDASGKTLYKDLPLESGQRILNKLTLATGDNQYKVEFTPSINQPTLTEYQELSSYDTMTLNVTISCNSFGTSENAIYVSTTGSQAGLGTKASPLDIYTAVAYAQPGQEIILLEGTYYLTEAITIDRGHDGTADEMITLMAEPGKRVVIDLSQSPKGGFTINADYWHFFGFEICNSQDNAKPLLIQGNHNIVEQLKVYKNGTTGVQISGSASEDKSMWPSYNLVQSVESYDNMDANANDADGFAAKITAGIGNIFRYCISHNNIDDGWDLYAKSTSGSIGQVVVESSIAYENGYLTTDPEKTVVGEGNGFKLGGESMPGNHILRNSISFNNYAKGVTSNSGPDVQVYNTVSFNNGGTNLSLYTSYKETNYKLDHFVSYNGGKVDDIKLTGQSSLASETNYLDGKNINGESVPSSWFENVDMKNYPTINEKGGFDFNGLETLLLESEEFLGIMATNKTEPTVITVGTEISSNGSTETPKPEEPVVPEKPNYIIPDSIKDAIDSTVIKPVTGTGVVNKPLILDITGASLSDVKSMFEKLSNFTVSVSMLKTRSNEVQYSVLLTSANESISLILTVDTNQSDVISYLNSFIKDTSKPDDSKPETPKPEENTNSTTQSSTTTNKPATGYTLMGWMTLGVFSTLLGFVSYIKRNKNDKKQVK</sequence>
<dbReference type="InterPro" id="IPR012334">
    <property type="entry name" value="Pectin_lyas_fold"/>
</dbReference>
<dbReference type="Gene3D" id="2.160.20.10">
    <property type="entry name" value="Single-stranded right-handed beta-helix, Pectin lyase-like"/>
    <property type="match status" value="1"/>
</dbReference>
<keyword evidence="10" id="KW-0812">Transmembrane</keyword>
<reference evidence="11" key="1">
    <citation type="journal article" date="2019" name="Nat. Med.">
        <title>A library of human gut bacterial isolates paired with longitudinal multiomics data enables mechanistic microbiome research.</title>
        <authorList>
            <person name="Poyet M."/>
            <person name="Groussin M."/>
            <person name="Gibbons S.M."/>
            <person name="Avila-Pacheco J."/>
            <person name="Jiang X."/>
            <person name="Kearney S.M."/>
            <person name="Perrotta A.R."/>
            <person name="Berdy B."/>
            <person name="Zhao S."/>
            <person name="Lieberman T.D."/>
            <person name="Swanson P.K."/>
            <person name="Smith M."/>
            <person name="Roesemann S."/>
            <person name="Alexander J.E."/>
            <person name="Rich S.A."/>
            <person name="Livny J."/>
            <person name="Vlamakis H."/>
            <person name="Clish C."/>
            <person name="Bullock K."/>
            <person name="Deik A."/>
            <person name="Scott J."/>
            <person name="Pierce K.A."/>
            <person name="Xavier R.J."/>
            <person name="Alm E.J."/>
        </authorList>
    </citation>
    <scope>NUCLEOTIDE SEQUENCE</scope>
    <source>
        <strain evidence="11">BIOML-A179</strain>
    </source>
</reference>
<dbReference type="SUPFAM" id="SSF52266">
    <property type="entry name" value="SGNH hydrolase"/>
    <property type="match status" value="1"/>
</dbReference>
<dbReference type="PANTHER" id="PTHR40088:SF1">
    <property type="entry name" value="PECTATE LYASE PEL9"/>
    <property type="match status" value="1"/>
</dbReference>
<evidence type="ECO:0000256" key="9">
    <source>
        <dbReference type="SAM" id="MobiDB-lite"/>
    </source>
</evidence>
<evidence type="ECO:0000256" key="2">
    <source>
        <dbReference type="ARBA" id="ARBA00004613"/>
    </source>
</evidence>
<evidence type="ECO:0000256" key="6">
    <source>
        <dbReference type="ARBA" id="ARBA00022837"/>
    </source>
</evidence>
<gene>
    <name evidence="11" type="ORF">GMA64_06980</name>
</gene>
<dbReference type="Gene3D" id="2.60.40.10">
    <property type="entry name" value="Immunoglobulins"/>
    <property type="match status" value="1"/>
</dbReference>
<dbReference type="InterPro" id="IPR011050">
    <property type="entry name" value="Pectin_lyase_fold/virulence"/>
</dbReference>
<dbReference type="InterPro" id="IPR003961">
    <property type="entry name" value="FN3_dom"/>
</dbReference>
<dbReference type="InterPro" id="IPR058953">
    <property type="entry name" value="PelX-like_N"/>
</dbReference>
<dbReference type="Pfam" id="PF25849">
    <property type="entry name" value="PelX_N"/>
    <property type="match status" value="3"/>
</dbReference>
<keyword evidence="7" id="KW-0456">Lyase</keyword>
<accession>A0A6G2CMZ8</accession>
<evidence type="ECO:0000313" key="11">
    <source>
        <dbReference type="EMBL" id="MTL94266.1"/>
    </source>
</evidence>
<dbReference type="InterPro" id="IPR036514">
    <property type="entry name" value="SGNH_hydro_sf"/>
</dbReference>
<keyword evidence="5" id="KW-0732">Signal</keyword>
<dbReference type="CDD" id="cd00063">
    <property type="entry name" value="FN3"/>
    <property type="match status" value="1"/>
</dbReference>
<dbReference type="InterPro" id="IPR013783">
    <property type="entry name" value="Ig-like_fold"/>
</dbReference>
<comment type="caution">
    <text evidence="11">The sequence shown here is derived from an EMBL/GenBank/DDBJ whole genome shotgun (WGS) entry which is preliminary data.</text>
</comment>
<dbReference type="GO" id="GO:0005576">
    <property type="term" value="C:extracellular region"/>
    <property type="evidence" value="ECO:0007669"/>
    <property type="project" value="UniProtKB-SubCell"/>
</dbReference>
<dbReference type="SUPFAM" id="SSF49265">
    <property type="entry name" value="Fibronectin type III"/>
    <property type="match status" value="1"/>
</dbReference>
<dbReference type="Gene3D" id="3.40.50.1110">
    <property type="entry name" value="SGNH hydrolase"/>
    <property type="match status" value="1"/>
</dbReference>
<feature type="region of interest" description="Disordered" evidence="9">
    <location>
        <begin position="1677"/>
        <end position="1696"/>
    </location>
</feature>
<evidence type="ECO:0000256" key="10">
    <source>
        <dbReference type="SAM" id="Phobius"/>
    </source>
</evidence>
<comment type="subcellular location">
    <subcellularLocation>
        <location evidence="2">Secreted</location>
    </subcellularLocation>
</comment>
<comment type="similarity">
    <text evidence="8">Belongs to the polysaccharide lyase 9 family.</text>
</comment>
<name>A0A6G2CMZ8_9FIRM</name>
<keyword evidence="3" id="KW-0964">Secreted</keyword>
<keyword evidence="4" id="KW-0479">Metal-binding</keyword>
<dbReference type="GO" id="GO:0046872">
    <property type="term" value="F:metal ion binding"/>
    <property type="evidence" value="ECO:0007669"/>
    <property type="project" value="UniProtKB-KW"/>
</dbReference>
<comment type="cofactor">
    <cofactor evidence="1">
        <name>Ca(2+)</name>
        <dbReference type="ChEBI" id="CHEBI:29108"/>
    </cofactor>
</comment>
<evidence type="ECO:0000256" key="5">
    <source>
        <dbReference type="ARBA" id="ARBA00022729"/>
    </source>
</evidence>
<proteinExistence type="inferred from homology"/>
<dbReference type="GO" id="GO:0016837">
    <property type="term" value="F:carbon-oxygen lyase activity, acting on polysaccharides"/>
    <property type="evidence" value="ECO:0007669"/>
    <property type="project" value="TreeGrafter"/>
</dbReference>
<dbReference type="InterPro" id="IPR058863">
    <property type="entry name" value="PelX-like_Ig"/>
</dbReference>
<evidence type="ECO:0000256" key="1">
    <source>
        <dbReference type="ARBA" id="ARBA00001913"/>
    </source>
</evidence>